<evidence type="ECO:0000259" key="2">
    <source>
        <dbReference type="PROSITE" id="PS50003"/>
    </source>
</evidence>
<evidence type="ECO:0000313" key="4">
    <source>
        <dbReference type="WBParaSite" id="jg16311"/>
    </source>
</evidence>
<dbReference type="Pfam" id="PF00169">
    <property type="entry name" value="PH"/>
    <property type="match status" value="1"/>
</dbReference>
<dbReference type="PROSITE" id="PS50003">
    <property type="entry name" value="PH_DOMAIN"/>
    <property type="match status" value="1"/>
</dbReference>
<dbReference type="AlphaFoldDB" id="A0A915D6Q4"/>
<dbReference type="WBParaSite" id="jg16311">
    <property type="protein sequence ID" value="jg16311"/>
    <property type="gene ID" value="jg16311"/>
</dbReference>
<protein>
    <submittedName>
        <fullName evidence="4">PH domain-containing protein</fullName>
    </submittedName>
</protein>
<feature type="region of interest" description="Disordered" evidence="1">
    <location>
        <begin position="518"/>
        <end position="537"/>
    </location>
</feature>
<dbReference type="PANTHER" id="PTHR12844:SF42">
    <property type="entry name" value="CONNECTOR ENHANCER OF KSR PROTEIN CNK"/>
    <property type="match status" value="1"/>
</dbReference>
<dbReference type="InterPro" id="IPR051566">
    <property type="entry name" value="CNKSR"/>
</dbReference>
<name>A0A915D6Q4_9BILA</name>
<organism evidence="3 4">
    <name type="scientific">Ditylenchus dipsaci</name>
    <dbReference type="NCBI Taxonomy" id="166011"/>
    <lineage>
        <taxon>Eukaryota</taxon>
        <taxon>Metazoa</taxon>
        <taxon>Ecdysozoa</taxon>
        <taxon>Nematoda</taxon>
        <taxon>Chromadorea</taxon>
        <taxon>Rhabditida</taxon>
        <taxon>Tylenchina</taxon>
        <taxon>Tylenchomorpha</taxon>
        <taxon>Sphaerularioidea</taxon>
        <taxon>Anguinidae</taxon>
        <taxon>Anguininae</taxon>
        <taxon>Ditylenchus</taxon>
    </lineage>
</organism>
<keyword evidence="3" id="KW-1185">Reference proteome</keyword>
<dbReference type="InterPro" id="IPR011993">
    <property type="entry name" value="PH-like_dom_sf"/>
</dbReference>
<dbReference type="Gene3D" id="2.30.29.30">
    <property type="entry name" value="Pleckstrin-homology domain (PH domain)/Phosphotyrosine-binding domain (PTB)"/>
    <property type="match status" value="1"/>
</dbReference>
<accession>A0A915D6Q4</accession>
<reference evidence="4" key="1">
    <citation type="submission" date="2022-11" db="UniProtKB">
        <authorList>
            <consortium name="WormBaseParasite"/>
        </authorList>
    </citation>
    <scope>IDENTIFICATION</scope>
</reference>
<dbReference type="InterPro" id="IPR001849">
    <property type="entry name" value="PH_domain"/>
</dbReference>
<evidence type="ECO:0000313" key="3">
    <source>
        <dbReference type="Proteomes" id="UP000887574"/>
    </source>
</evidence>
<dbReference type="SMART" id="SM00233">
    <property type="entry name" value="PH"/>
    <property type="match status" value="1"/>
</dbReference>
<evidence type="ECO:0000256" key="1">
    <source>
        <dbReference type="SAM" id="MobiDB-lite"/>
    </source>
</evidence>
<dbReference type="SUPFAM" id="SSF50729">
    <property type="entry name" value="PH domain-like"/>
    <property type="match status" value="1"/>
</dbReference>
<feature type="domain" description="PH" evidence="2">
    <location>
        <begin position="379"/>
        <end position="483"/>
    </location>
</feature>
<proteinExistence type="predicted"/>
<dbReference type="Proteomes" id="UP000887574">
    <property type="component" value="Unplaced"/>
</dbReference>
<dbReference type="PANTHER" id="PTHR12844">
    <property type="entry name" value="CONNECTOR ENCHANCER OF KINASE SUPPRESSOR OF RAS"/>
    <property type="match status" value="1"/>
</dbReference>
<sequence length="537" mass="59501">MLDFKLKTRPDLFAREQPENNMIRKRGRSSSFNLPENNWKKPCERCALPAGRCVSLVVGSDKRMLPRQPLNRRASVWTESPPAMLRSPFDGLHHYQSESNAWLLLLASWGNNRQRTAERDLKSPSTPKDQNSYAIIVEEECEDVLSADESRNKKTLDVRRVTFSEVEIVSESEIDMLHIPVSPSIHDEDWDAPAQDITGLRVVKRAHLESGSSIERSIVDSPLSTIQAKITKFFYGDTTLSASSTIHEPRSSTLTLDKVVAVPECRTPANTSQSNEFLFISKPSNNYDSGGDSSSVESPSPCIAKIRTVTSRRSRLAPLAEPDSDEIGESANINTTTGLTAAATAVNKGDSNNIFDEESVVVKCNLSELASIACADHQEKTLEGWARRQRLLFDATNSTRSRSQWIKCWMLLKNGVLYLYPNQFAQEANIVVNVSCCYVTSSNLKTSKKHVFALCCNLEMLNFALYTAEDLKCWLDHLNPLVRKGSSSFVAAQDLTNNDSASSNTNNRFSALYVRSSSTEEYGGGGSTDGTGHSPLP</sequence>